<dbReference type="InterPro" id="IPR036116">
    <property type="entry name" value="FN3_sf"/>
</dbReference>
<evidence type="ECO:0000256" key="3">
    <source>
        <dbReference type="ARBA" id="ARBA00023295"/>
    </source>
</evidence>
<evidence type="ECO:0008006" key="11">
    <source>
        <dbReference type="Google" id="ProtNLM"/>
    </source>
</evidence>
<dbReference type="Pfam" id="PF16116">
    <property type="entry name" value="DUF4832"/>
    <property type="match status" value="1"/>
</dbReference>
<dbReference type="SUPFAM" id="SSF49373">
    <property type="entry name" value="Invasin/intimin cell-adhesion fragments"/>
    <property type="match status" value="1"/>
</dbReference>
<feature type="domain" description="CBM6" evidence="8">
    <location>
        <begin position="654"/>
        <end position="782"/>
    </location>
</feature>
<proteinExistence type="predicted"/>
<feature type="domain" description="CBM6" evidence="8">
    <location>
        <begin position="787"/>
        <end position="911"/>
    </location>
</feature>
<dbReference type="InterPro" id="IPR013529">
    <property type="entry name" value="Glyco_hydro_42_N"/>
</dbReference>
<evidence type="ECO:0000256" key="2">
    <source>
        <dbReference type="ARBA" id="ARBA00022801"/>
    </source>
</evidence>
<dbReference type="SUPFAM" id="SSF49785">
    <property type="entry name" value="Galactose-binding domain-like"/>
    <property type="match status" value="3"/>
</dbReference>
<evidence type="ECO:0000313" key="10">
    <source>
        <dbReference type="Proteomes" id="UP000530928"/>
    </source>
</evidence>
<dbReference type="EMBL" id="JACDUR010000003">
    <property type="protein sequence ID" value="MBA2892327.1"/>
    <property type="molecule type" value="Genomic_DNA"/>
</dbReference>
<dbReference type="Gene3D" id="3.20.20.80">
    <property type="entry name" value="Glycosidases"/>
    <property type="match status" value="1"/>
</dbReference>
<dbReference type="GO" id="GO:0004565">
    <property type="term" value="F:beta-galactosidase activity"/>
    <property type="evidence" value="ECO:0007669"/>
    <property type="project" value="InterPro"/>
</dbReference>
<accession>A0A7W0HQZ6</accession>
<dbReference type="InterPro" id="IPR008979">
    <property type="entry name" value="Galactose-bd-like_sf"/>
</dbReference>
<dbReference type="PROSITE" id="PS50853">
    <property type="entry name" value="FN3"/>
    <property type="match status" value="1"/>
</dbReference>
<dbReference type="AlphaFoldDB" id="A0A7W0HQZ6"/>
<dbReference type="InterPro" id="IPR003961">
    <property type="entry name" value="FN3_dom"/>
</dbReference>
<feature type="domain" description="CBM6" evidence="8">
    <location>
        <begin position="526"/>
        <end position="647"/>
    </location>
</feature>
<keyword evidence="1 6" id="KW-0732">Signal</keyword>
<dbReference type="Proteomes" id="UP000530928">
    <property type="component" value="Unassembled WGS sequence"/>
</dbReference>
<dbReference type="SMART" id="SM00635">
    <property type="entry name" value="BID_2"/>
    <property type="match status" value="1"/>
</dbReference>
<keyword evidence="4" id="KW-0119">Carbohydrate metabolism</keyword>
<dbReference type="InterPro" id="IPR003343">
    <property type="entry name" value="Big_2"/>
</dbReference>
<feature type="signal peptide" evidence="6">
    <location>
        <begin position="1"/>
        <end position="22"/>
    </location>
</feature>
<keyword evidence="4" id="KW-0624">Polysaccharide degradation</keyword>
<feature type="domain" description="Fibronectin type-III" evidence="7">
    <location>
        <begin position="1135"/>
        <end position="1218"/>
    </location>
</feature>
<dbReference type="SMART" id="SM00060">
    <property type="entry name" value="FN3"/>
    <property type="match status" value="1"/>
</dbReference>
<dbReference type="InterPro" id="IPR005084">
    <property type="entry name" value="CBM6"/>
</dbReference>
<dbReference type="InterPro" id="IPR006584">
    <property type="entry name" value="Cellulose-bd_IV"/>
</dbReference>
<sequence length="1219" mass="133297">MIRTLLLAATLLVAPTTTTTAAADPTSGRTTVTFTDTHEVLNGNPLTGTAFDINSPKPNGERGHTFTDDPAITAVVDGSKKIPDDADIVRLQIAWADFEPADDDFTWDRLDAFMARMVEQGKTVEFQLLMSEAPDIHNDPSVFAYEYPPAWLFDEAGASFRMAPYNTVYKSRQPIYHDPIYLTELKEAVDAFATRYDANPAMAWVDLRAFALFGEWSGWNDAMHFPWPDNATRTATLRKIIDIYAEAFTKTMVMLPNAGADVVTTDPDADTQAKRHTAFAFDYAARNENWGLRSDTVNSAFAWMNYATSSQSTWNNRKLRRDMIQVSEGAGWDSSIMLNNPRLVVKNALEGYHTNLQGINNTSFGHWQAMKDAYGEWFTTLGRYSGYRFLMPKAVYDTKVKPGGRFAISQTWTNNGVGFSPRRYPVEVRFTDRATGTVVWRGTDTALDQTGLFKGDVREVESIFAIPAEVPAGTYDVAIAMLGEDGKPRIELAMPDGSGKVYRIGTVEVAADAVQPAKPGSPLTQFLVQGEDYTAAQGAYGVEAPPEGGFGALYLDEAGEWAEYDNVTVPANGTYRLELRLSSEQDNHFRIQVDGQDVLGSFAVPDSGGYNTYRTVERRLQLTQGRHTIRVIRDDGRWSFLNWMRFTLERPESLTIQAEQPTAQEGVWLAANDAVSDDGTPGVSVVDTGDWLRYDDVKVPVSGDYLLQMRYSTVNADPLKFRVEVDGTDVSGPLSLRESGGVGKMRTEDFVLPLTAGNRSIKVVWTEAKSSIVWNWMRLDLQGSHTATTEAENYTMQWNIGQEWSWQGADTGVVTGTYGSAKAVGKVDEGDYLRYENVFVPHTGLYRVSFTAKSDQTTSFRFEVDGDRHPVQVPKTDFTTVTTWVKLAAGLHTYRIVADGPGLVLDKFTVTAATAAIKGLAVTGATTLDVGASADVSAEAVNADGSRTPVTEGVVFASSDPTVATVDAAGRVNAVGWGSTTVTASYDGFSGSYRLTVTDPGIRLTYVNDDDSRIVYSGSWGVSANRGLGDHGDDVHYSTGKGEYAEFTFTGTGISYLTERFTDMGVVDVYVDGVKRASVDCYGPVRLGAQRVFRLGGLPYGEHKIRIVNTQNFADTGRLALADAFVVETPRPWTTGAELSATKVTKKSVTLTWPSAEAAAGYAVFDGDTEVERVKKKTKVKIGSLAPGSTHTFTVRAVTSGGEVIPDGLSVQATTKERR</sequence>
<dbReference type="CDD" id="cd00063">
    <property type="entry name" value="FN3"/>
    <property type="match status" value="1"/>
</dbReference>
<reference evidence="9 10" key="1">
    <citation type="submission" date="2020-07" db="EMBL/GenBank/DDBJ databases">
        <title>Genomic Encyclopedia of Type Strains, Phase IV (KMG-IV): sequencing the most valuable type-strain genomes for metagenomic binning, comparative biology and taxonomic classification.</title>
        <authorList>
            <person name="Goeker M."/>
        </authorList>
    </citation>
    <scope>NUCLEOTIDE SEQUENCE [LARGE SCALE GENOMIC DNA]</scope>
    <source>
        <strain evidence="9 10">DSM 45533</strain>
    </source>
</reference>
<dbReference type="GO" id="GO:0009341">
    <property type="term" value="C:beta-galactosidase complex"/>
    <property type="evidence" value="ECO:0007669"/>
    <property type="project" value="InterPro"/>
</dbReference>
<dbReference type="Gene3D" id="2.60.40.10">
    <property type="entry name" value="Immunoglobulins"/>
    <property type="match status" value="1"/>
</dbReference>
<dbReference type="InterPro" id="IPR008964">
    <property type="entry name" value="Invasin/intimin_cell_adhesion"/>
</dbReference>
<dbReference type="RefSeq" id="WP_181611023.1">
    <property type="nucleotide sequence ID" value="NZ_BAABAM010000002.1"/>
</dbReference>
<dbReference type="InterPro" id="IPR017853">
    <property type="entry name" value="GH"/>
</dbReference>
<dbReference type="GO" id="GO:0000272">
    <property type="term" value="P:polysaccharide catabolic process"/>
    <property type="evidence" value="ECO:0007669"/>
    <property type="project" value="UniProtKB-KW"/>
</dbReference>
<name>A0A7W0HQZ6_9ACTN</name>
<keyword evidence="2" id="KW-0378">Hydrolase</keyword>
<feature type="region of interest" description="Disordered" evidence="5">
    <location>
        <begin position="45"/>
        <end position="68"/>
    </location>
</feature>
<dbReference type="Pfam" id="PF02368">
    <property type="entry name" value="Big_2"/>
    <property type="match status" value="1"/>
</dbReference>
<comment type="caution">
    <text evidence="9">The sequence shown here is derived from an EMBL/GenBank/DDBJ whole genome shotgun (WGS) entry which is preliminary data.</text>
</comment>
<evidence type="ECO:0000256" key="1">
    <source>
        <dbReference type="ARBA" id="ARBA00022729"/>
    </source>
</evidence>
<dbReference type="CDD" id="cd04080">
    <property type="entry name" value="CBM6_cellulase-like"/>
    <property type="match status" value="1"/>
</dbReference>
<dbReference type="Pfam" id="PF02449">
    <property type="entry name" value="Glyco_hydro_42"/>
    <property type="match status" value="1"/>
</dbReference>
<feature type="chain" id="PRO_5038982535" description="Carbohydrate-binding protein" evidence="6">
    <location>
        <begin position="23"/>
        <end position="1219"/>
    </location>
</feature>
<organism evidence="9 10">
    <name type="scientific">Nonomuraea soli</name>
    <dbReference type="NCBI Taxonomy" id="1032476"/>
    <lineage>
        <taxon>Bacteria</taxon>
        <taxon>Bacillati</taxon>
        <taxon>Actinomycetota</taxon>
        <taxon>Actinomycetes</taxon>
        <taxon>Streptosporangiales</taxon>
        <taxon>Streptosporangiaceae</taxon>
        <taxon>Nonomuraea</taxon>
    </lineage>
</organism>
<dbReference type="Pfam" id="PF03422">
    <property type="entry name" value="CBM_6"/>
    <property type="match status" value="3"/>
</dbReference>
<dbReference type="InterPro" id="IPR013783">
    <property type="entry name" value="Ig-like_fold"/>
</dbReference>
<dbReference type="SUPFAM" id="SSF51445">
    <property type="entry name" value="(Trans)glycosidases"/>
    <property type="match status" value="1"/>
</dbReference>
<evidence type="ECO:0000259" key="7">
    <source>
        <dbReference type="PROSITE" id="PS50853"/>
    </source>
</evidence>
<keyword evidence="3" id="KW-0326">Glycosidase</keyword>
<dbReference type="Gene3D" id="2.60.120.260">
    <property type="entry name" value="Galactose-binding domain-like"/>
    <property type="match status" value="4"/>
</dbReference>
<evidence type="ECO:0000256" key="4">
    <source>
        <dbReference type="ARBA" id="ARBA00023326"/>
    </source>
</evidence>
<evidence type="ECO:0000313" key="9">
    <source>
        <dbReference type="EMBL" id="MBA2892327.1"/>
    </source>
</evidence>
<keyword evidence="10" id="KW-1185">Reference proteome</keyword>
<evidence type="ECO:0000256" key="5">
    <source>
        <dbReference type="SAM" id="MobiDB-lite"/>
    </source>
</evidence>
<evidence type="ECO:0000256" key="6">
    <source>
        <dbReference type="SAM" id="SignalP"/>
    </source>
</evidence>
<dbReference type="SMART" id="SM00606">
    <property type="entry name" value="CBD_IV"/>
    <property type="match status" value="2"/>
</dbReference>
<dbReference type="PROSITE" id="PS51175">
    <property type="entry name" value="CBM6"/>
    <property type="match status" value="3"/>
</dbReference>
<dbReference type="Gene3D" id="2.60.40.1080">
    <property type="match status" value="1"/>
</dbReference>
<dbReference type="GO" id="GO:0030246">
    <property type="term" value="F:carbohydrate binding"/>
    <property type="evidence" value="ECO:0007669"/>
    <property type="project" value="InterPro"/>
</dbReference>
<dbReference type="InterPro" id="IPR032267">
    <property type="entry name" value="DUF4832"/>
</dbReference>
<gene>
    <name evidence="9" type="ORF">HNR30_003668</name>
</gene>
<evidence type="ECO:0000259" key="8">
    <source>
        <dbReference type="PROSITE" id="PS51175"/>
    </source>
</evidence>
<protein>
    <recommendedName>
        <fullName evidence="11">Carbohydrate-binding protein</fullName>
    </recommendedName>
</protein>
<dbReference type="SUPFAM" id="SSF49265">
    <property type="entry name" value="Fibronectin type III"/>
    <property type="match status" value="1"/>
</dbReference>